<feature type="transmembrane region" description="Helical" evidence="6">
    <location>
        <begin position="257"/>
        <end position="275"/>
    </location>
</feature>
<feature type="transmembrane region" description="Helical" evidence="6">
    <location>
        <begin position="281"/>
        <end position="297"/>
    </location>
</feature>
<protein>
    <submittedName>
        <fullName evidence="7">Uncharacterized protein</fullName>
    </submittedName>
</protein>
<dbReference type="OrthoDB" id="3814617at2"/>
<gene>
    <name evidence="7" type="ORF">EFL26_15105</name>
</gene>
<keyword evidence="4 6" id="KW-1133">Transmembrane helix</keyword>
<dbReference type="AlphaFoldDB" id="A0A3N0GPV7"/>
<evidence type="ECO:0000256" key="6">
    <source>
        <dbReference type="SAM" id="Phobius"/>
    </source>
</evidence>
<dbReference type="EMBL" id="RJSF01000040">
    <property type="protein sequence ID" value="RNM14246.1"/>
    <property type="molecule type" value="Genomic_DNA"/>
</dbReference>
<comment type="caution">
    <text evidence="7">The sequence shown here is derived from an EMBL/GenBank/DDBJ whole genome shotgun (WGS) entry which is preliminary data.</text>
</comment>
<comment type="subcellular location">
    <subcellularLocation>
        <location evidence="1">Cell membrane</location>
        <topology evidence="1">Multi-pass membrane protein</topology>
    </subcellularLocation>
</comment>
<sequence>MVHSFHHGALAVVSEEDRMSLRAVLHSRVLLLVCLAVTIAVPVFTMPHLQRVSLWPIVLGLVPWVVGKYLLCPLRWRTLTPAGEDGRRGHRWFLRAYAESELLGLVTPGHIGADVWRVHRLTHDGLARGDALMSVGADRLVGAVGLAVFVAFAATTLPARMLVAAAALGLLLVVAALVVHRVRPDLLPRGPLPRPRALLIGLVLSAGYQLTIAGLLLGTIAATGHMLSPLALLGAFGASQLAAAVPGPNGASPRDGALVLALVALGLPWIAATAAVALKAVLAWLPALALGGVSLLIRRRQLRLAQATA</sequence>
<feature type="transmembrane region" description="Helical" evidence="6">
    <location>
        <begin position="29"/>
        <end position="46"/>
    </location>
</feature>
<evidence type="ECO:0000256" key="4">
    <source>
        <dbReference type="ARBA" id="ARBA00022989"/>
    </source>
</evidence>
<keyword evidence="5 6" id="KW-0472">Membrane</keyword>
<evidence type="ECO:0000256" key="2">
    <source>
        <dbReference type="ARBA" id="ARBA00022475"/>
    </source>
</evidence>
<keyword evidence="2" id="KW-1003">Cell membrane</keyword>
<evidence type="ECO:0000313" key="7">
    <source>
        <dbReference type="EMBL" id="RNM14246.1"/>
    </source>
</evidence>
<evidence type="ECO:0000256" key="1">
    <source>
        <dbReference type="ARBA" id="ARBA00004651"/>
    </source>
</evidence>
<keyword evidence="8" id="KW-1185">Reference proteome</keyword>
<dbReference type="Pfam" id="PF03706">
    <property type="entry name" value="LPG_synthase_TM"/>
    <property type="match status" value="1"/>
</dbReference>
<evidence type="ECO:0000256" key="5">
    <source>
        <dbReference type="ARBA" id="ARBA00023136"/>
    </source>
</evidence>
<dbReference type="InterPro" id="IPR022791">
    <property type="entry name" value="L-PG_synthase/AglD"/>
</dbReference>
<feature type="transmembrane region" description="Helical" evidence="6">
    <location>
        <begin position="226"/>
        <end position="245"/>
    </location>
</feature>
<dbReference type="Proteomes" id="UP000279994">
    <property type="component" value="Unassembled WGS sequence"/>
</dbReference>
<name>A0A3N0GPV7_9ACTN</name>
<proteinExistence type="predicted"/>
<accession>A0A3N0GPV7</accession>
<keyword evidence="3 6" id="KW-0812">Transmembrane</keyword>
<organism evidence="7 8">
    <name type="scientific">Nocardioides pocheonensis</name>
    <dbReference type="NCBI Taxonomy" id="661485"/>
    <lineage>
        <taxon>Bacteria</taxon>
        <taxon>Bacillati</taxon>
        <taxon>Actinomycetota</taxon>
        <taxon>Actinomycetes</taxon>
        <taxon>Propionibacteriales</taxon>
        <taxon>Nocardioidaceae</taxon>
        <taxon>Nocardioides</taxon>
    </lineage>
</organism>
<feature type="transmembrane region" description="Helical" evidence="6">
    <location>
        <begin position="199"/>
        <end position="220"/>
    </location>
</feature>
<evidence type="ECO:0000313" key="8">
    <source>
        <dbReference type="Proteomes" id="UP000279994"/>
    </source>
</evidence>
<feature type="transmembrane region" description="Helical" evidence="6">
    <location>
        <begin position="52"/>
        <end position="71"/>
    </location>
</feature>
<feature type="transmembrane region" description="Helical" evidence="6">
    <location>
        <begin position="161"/>
        <end position="179"/>
    </location>
</feature>
<evidence type="ECO:0000256" key="3">
    <source>
        <dbReference type="ARBA" id="ARBA00022692"/>
    </source>
</evidence>
<feature type="transmembrane region" description="Helical" evidence="6">
    <location>
        <begin position="137"/>
        <end position="155"/>
    </location>
</feature>
<dbReference type="GO" id="GO:0005886">
    <property type="term" value="C:plasma membrane"/>
    <property type="evidence" value="ECO:0007669"/>
    <property type="project" value="UniProtKB-SubCell"/>
</dbReference>
<reference evidence="7 8" key="1">
    <citation type="submission" date="2018-11" db="EMBL/GenBank/DDBJ databases">
        <authorList>
            <person name="Li F."/>
        </authorList>
    </citation>
    <scope>NUCLEOTIDE SEQUENCE [LARGE SCALE GENOMIC DNA]</scope>
    <source>
        <strain evidence="7 8">Gsoil 818</strain>
    </source>
</reference>
<dbReference type="RefSeq" id="WP_123223654.1">
    <property type="nucleotide sequence ID" value="NZ_RJSF01000040.1"/>
</dbReference>